<dbReference type="Gene3D" id="3.20.20.140">
    <property type="entry name" value="Metal-dependent hydrolases"/>
    <property type="match status" value="1"/>
</dbReference>
<evidence type="ECO:0000313" key="3">
    <source>
        <dbReference type="EMBL" id="STO57997.1"/>
    </source>
</evidence>
<dbReference type="InterPro" id="IPR032466">
    <property type="entry name" value="Metal_Hydrolase"/>
</dbReference>
<protein>
    <submittedName>
        <fullName evidence="3">Predicted metal-dependent hydrolase of the TIM-barrel fold</fullName>
    </submittedName>
</protein>
<evidence type="ECO:0000256" key="1">
    <source>
        <dbReference type="ARBA" id="ARBA00038310"/>
    </source>
</evidence>
<evidence type="ECO:0000313" key="4">
    <source>
        <dbReference type="Proteomes" id="UP000254512"/>
    </source>
</evidence>
<dbReference type="PANTHER" id="PTHR43569:SF2">
    <property type="entry name" value="AMIDOHYDROLASE-RELATED DOMAIN-CONTAINING PROTEIN"/>
    <property type="match status" value="1"/>
</dbReference>
<proteinExistence type="inferred from homology"/>
<feature type="domain" description="Amidohydrolase-related" evidence="2">
    <location>
        <begin position="4"/>
        <end position="281"/>
    </location>
</feature>
<dbReference type="InterPro" id="IPR052350">
    <property type="entry name" value="Metallo-dep_Lactonases"/>
</dbReference>
<dbReference type="RefSeq" id="WP_115659951.1">
    <property type="nucleotide sequence ID" value="NZ_UGHD01000002.1"/>
</dbReference>
<dbReference type="InterPro" id="IPR006680">
    <property type="entry name" value="Amidohydro-rel"/>
</dbReference>
<dbReference type="PANTHER" id="PTHR43569">
    <property type="entry name" value="AMIDOHYDROLASE"/>
    <property type="match status" value="1"/>
</dbReference>
<dbReference type="EMBL" id="UGHD01000002">
    <property type="protein sequence ID" value="STO57997.1"/>
    <property type="molecule type" value="Genomic_DNA"/>
</dbReference>
<dbReference type="Pfam" id="PF04909">
    <property type="entry name" value="Amidohydro_2"/>
    <property type="match status" value="1"/>
</dbReference>
<keyword evidence="3" id="KW-0378">Hydrolase</keyword>
<comment type="similarity">
    <text evidence="1">Belongs to the metallo-dependent hydrolases superfamily.</text>
</comment>
<name>A0A377HP96_GRIHO</name>
<dbReference type="SUPFAM" id="SSF51556">
    <property type="entry name" value="Metallo-dependent hydrolases"/>
    <property type="match status" value="1"/>
</dbReference>
<evidence type="ECO:0000259" key="2">
    <source>
        <dbReference type="Pfam" id="PF04909"/>
    </source>
</evidence>
<sequence length="281" mass="31741">MKIIDPHLHLFNLAEGQYGWLQPENPPYWDDKPRICRDFSEQDLVLPSSVTLGGFVHIEAGFDNHNPWREIAWLEKACTTPLRTIGCVDLTLPKSAFDMQIAALTGYISLVGVRHILDDDAIVLLSNAQVLQNLATLEKKSLIFEAQFDANDSSDVDMFLRAIQRFPALNIALNHAGFPPPSGDENWKANGKKLASLPNLYVKASGWEMSDREFPLPTMADRIQSLVDTFGEDRVMLASNFPLTLFRTSYASLWQAYLSLGFPHAVLEKLCYQNACRFYQF</sequence>
<dbReference type="AlphaFoldDB" id="A0A377HP96"/>
<organism evidence="3 4">
    <name type="scientific">Grimontia hollisae</name>
    <name type="common">Vibrio hollisae</name>
    <dbReference type="NCBI Taxonomy" id="673"/>
    <lineage>
        <taxon>Bacteria</taxon>
        <taxon>Pseudomonadati</taxon>
        <taxon>Pseudomonadota</taxon>
        <taxon>Gammaproteobacteria</taxon>
        <taxon>Vibrionales</taxon>
        <taxon>Vibrionaceae</taxon>
        <taxon>Grimontia</taxon>
    </lineage>
</organism>
<accession>A0A377HP96</accession>
<dbReference type="GO" id="GO:0016787">
    <property type="term" value="F:hydrolase activity"/>
    <property type="evidence" value="ECO:0007669"/>
    <property type="project" value="UniProtKB-KW"/>
</dbReference>
<dbReference type="Proteomes" id="UP000254512">
    <property type="component" value="Unassembled WGS sequence"/>
</dbReference>
<gene>
    <name evidence="3" type="ORF">NCTC11645_02408</name>
</gene>
<dbReference type="STRING" id="673.AL542_14400"/>
<reference evidence="3 4" key="1">
    <citation type="submission" date="2018-06" db="EMBL/GenBank/DDBJ databases">
        <authorList>
            <consortium name="Pathogen Informatics"/>
            <person name="Doyle S."/>
        </authorList>
    </citation>
    <scope>NUCLEOTIDE SEQUENCE [LARGE SCALE GENOMIC DNA]</scope>
    <source>
        <strain evidence="3 4">NCTC11645</strain>
    </source>
</reference>